<dbReference type="GO" id="GO:0016052">
    <property type="term" value="P:carbohydrate catabolic process"/>
    <property type="evidence" value="ECO:0007669"/>
    <property type="project" value="TreeGrafter"/>
</dbReference>
<dbReference type="SMART" id="SM01133">
    <property type="entry name" value="DeoC"/>
    <property type="match status" value="1"/>
</dbReference>
<evidence type="ECO:0000256" key="4">
    <source>
        <dbReference type="ARBA" id="ARBA00023270"/>
    </source>
</evidence>
<organism evidence="8 9">
    <name type="scientific">Harryflintia acetispora</name>
    <dbReference type="NCBI Taxonomy" id="1849041"/>
    <lineage>
        <taxon>Bacteria</taxon>
        <taxon>Bacillati</taxon>
        <taxon>Bacillota</taxon>
        <taxon>Clostridia</taxon>
        <taxon>Eubacteriales</taxon>
        <taxon>Oscillospiraceae</taxon>
        <taxon>Harryflintia</taxon>
    </lineage>
</organism>
<dbReference type="Pfam" id="PF01791">
    <property type="entry name" value="DeoC"/>
    <property type="match status" value="1"/>
</dbReference>
<protein>
    <recommendedName>
        <fullName evidence="7">Deoxyribose-phosphate aldolase</fullName>
        <shortName evidence="7">DERA</shortName>
        <ecNumber evidence="7">4.1.2.4</ecNumber>
    </recommendedName>
    <alternativeName>
        <fullName evidence="7">2-deoxy-D-ribose 5-phosphate aldolase</fullName>
    </alternativeName>
    <alternativeName>
        <fullName evidence="7">Phosphodeoxyriboaldolase</fullName>
        <shortName evidence="7">Deoxyriboaldolase</shortName>
    </alternativeName>
</protein>
<evidence type="ECO:0000256" key="3">
    <source>
        <dbReference type="ARBA" id="ARBA00023239"/>
    </source>
</evidence>
<evidence type="ECO:0000256" key="2">
    <source>
        <dbReference type="ARBA" id="ARBA00022490"/>
    </source>
</evidence>
<gene>
    <name evidence="7" type="primary">deoC</name>
    <name evidence="8" type="ORF">EDD78_104124</name>
</gene>
<dbReference type="RefSeq" id="WP_132084367.1">
    <property type="nucleotide sequence ID" value="NZ_SLUK01000004.1"/>
</dbReference>
<dbReference type="HAMAP" id="MF_00114">
    <property type="entry name" value="DeoC_type1"/>
    <property type="match status" value="1"/>
</dbReference>
<dbReference type="SUPFAM" id="SSF51569">
    <property type="entry name" value="Aldolase"/>
    <property type="match status" value="1"/>
</dbReference>
<name>A0A9X8Y8N4_9FIRM</name>
<dbReference type="EMBL" id="SLUK01000004">
    <property type="protein sequence ID" value="TCL43786.1"/>
    <property type="molecule type" value="Genomic_DNA"/>
</dbReference>
<dbReference type="InterPro" id="IPR002915">
    <property type="entry name" value="DeoC/FbaB/LacD_aldolase"/>
</dbReference>
<dbReference type="PANTHER" id="PTHR10889:SF1">
    <property type="entry name" value="DEOXYRIBOSE-PHOSPHATE ALDOLASE"/>
    <property type="match status" value="1"/>
</dbReference>
<comment type="subcellular location">
    <subcellularLocation>
        <location evidence="7">Cytoplasm</location>
    </subcellularLocation>
</comment>
<dbReference type="NCBIfam" id="TIGR00126">
    <property type="entry name" value="deoC"/>
    <property type="match status" value="1"/>
</dbReference>
<evidence type="ECO:0000256" key="5">
    <source>
        <dbReference type="ARBA" id="ARBA00048791"/>
    </source>
</evidence>
<sequence length="232" mass="25009">MSELLHTLTRESLAQYFDHTQLAASATEADIEALCRESLENRFKMVAINPVQVPLCSRLLHGSGVHVGAAVGFPLGQNTIEEKVFSAGKSIENGAQEIDYVINITALKSKDYAYLEREMAALVAVCREQGAVCKVIFENCYLTGDEKCAMCEIALAVGPDFVKTSTGFGSGGATLDDVRLMKRQVGDKIKVKAAGGIRTLDSALQMIEAGAERIGSSASVKILGEFCRLRQE</sequence>
<dbReference type="InterPro" id="IPR011343">
    <property type="entry name" value="DeoC"/>
</dbReference>
<comment type="caution">
    <text evidence="8">The sequence shown here is derived from an EMBL/GenBank/DDBJ whole genome shotgun (WGS) entry which is preliminary data.</text>
</comment>
<keyword evidence="3 7" id="KW-0456">Lyase</keyword>
<keyword evidence="2 7" id="KW-0963">Cytoplasm</keyword>
<dbReference type="CDD" id="cd00959">
    <property type="entry name" value="DeoC"/>
    <property type="match status" value="1"/>
</dbReference>
<proteinExistence type="inferred from homology"/>
<evidence type="ECO:0000313" key="9">
    <source>
        <dbReference type="Proteomes" id="UP000294682"/>
    </source>
</evidence>
<dbReference type="InterPro" id="IPR013785">
    <property type="entry name" value="Aldolase_TIM"/>
</dbReference>
<dbReference type="GO" id="GO:0009264">
    <property type="term" value="P:deoxyribonucleotide catabolic process"/>
    <property type="evidence" value="ECO:0007669"/>
    <property type="project" value="UniProtKB-UniRule"/>
</dbReference>
<dbReference type="GO" id="GO:0004139">
    <property type="term" value="F:deoxyribose-phosphate aldolase activity"/>
    <property type="evidence" value="ECO:0007669"/>
    <property type="project" value="UniProtKB-UniRule"/>
</dbReference>
<comment type="function">
    <text evidence="6 7">Catalyzes a reversible aldol reaction between acetaldehyde and D-glyceraldehyde 3-phosphate to generate 2-deoxy-D-ribose 5-phosphate.</text>
</comment>
<dbReference type="PANTHER" id="PTHR10889">
    <property type="entry name" value="DEOXYRIBOSE-PHOSPHATE ALDOLASE"/>
    <property type="match status" value="1"/>
</dbReference>
<dbReference type="GO" id="GO:0006018">
    <property type="term" value="P:2-deoxyribose 1-phosphate catabolic process"/>
    <property type="evidence" value="ECO:0007669"/>
    <property type="project" value="UniProtKB-UniRule"/>
</dbReference>
<dbReference type="FunFam" id="3.20.20.70:FF:000044">
    <property type="entry name" value="Deoxyribose-phosphate aldolase"/>
    <property type="match status" value="1"/>
</dbReference>
<comment type="pathway">
    <text evidence="7">Carbohydrate degradation; 2-deoxy-D-ribose 1-phosphate degradation; D-glyceraldehyde 3-phosphate and acetaldehyde from 2-deoxy-alpha-D-ribose 1-phosphate: step 2/2.</text>
</comment>
<comment type="similarity">
    <text evidence="1 7">Belongs to the DeoC/FbaB aldolase family. DeoC type 1 subfamily.</text>
</comment>
<dbReference type="EC" id="4.1.2.4" evidence="7"/>
<dbReference type="Proteomes" id="UP000294682">
    <property type="component" value="Unassembled WGS sequence"/>
</dbReference>
<dbReference type="AlphaFoldDB" id="A0A9X8Y8N4"/>
<accession>A0A9X8Y8N4</accession>
<evidence type="ECO:0000256" key="6">
    <source>
        <dbReference type="ARBA" id="ARBA00056337"/>
    </source>
</evidence>
<feature type="active site" description="Proton donor/acceptor" evidence="7">
    <location>
        <position position="192"/>
    </location>
</feature>
<dbReference type="Gene3D" id="3.20.20.70">
    <property type="entry name" value="Aldolase class I"/>
    <property type="match status" value="1"/>
</dbReference>
<evidence type="ECO:0000256" key="7">
    <source>
        <dbReference type="HAMAP-Rule" id="MF_00114"/>
    </source>
</evidence>
<evidence type="ECO:0000313" key="8">
    <source>
        <dbReference type="EMBL" id="TCL43786.1"/>
    </source>
</evidence>
<keyword evidence="4 7" id="KW-0704">Schiff base</keyword>
<reference evidence="8 9" key="1">
    <citation type="submission" date="2019-03" db="EMBL/GenBank/DDBJ databases">
        <title>Genomic Encyclopedia of Type Strains, Phase IV (KMG-IV): sequencing the most valuable type-strain genomes for metagenomic binning, comparative biology and taxonomic classification.</title>
        <authorList>
            <person name="Goeker M."/>
        </authorList>
    </citation>
    <scope>NUCLEOTIDE SEQUENCE [LARGE SCALE GENOMIC DNA]</scope>
    <source>
        <strain evidence="8 9">DSM 100433</strain>
    </source>
</reference>
<dbReference type="PIRSF" id="PIRSF001357">
    <property type="entry name" value="DeoC"/>
    <property type="match status" value="1"/>
</dbReference>
<feature type="active site" description="Schiff-base intermediate with acetaldehyde" evidence="7">
    <location>
        <position position="163"/>
    </location>
</feature>
<keyword evidence="9" id="KW-1185">Reference proteome</keyword>
<dbReference type="InterPro" id="IPR028581">
    <property type="entry name" value="DeoC_typeI"/>
</dbReference>
<feature type="active site" description="Proton donor/acceptor" evidence="7">
    <location>
        <position position="99"/>
    </location>
</feature>
<evidence type="ECO:0000256" key="1">
    <source>
        <dbReference type="ARBA" id="ARBA00010936"/>
    </source>
</evidence>
<comment type="catalytic activity">
    <reaction evidence="5 7">
        <text>2-deoxy-D-ribose 5-phosphate = D-glyceraldehyde 3-phosphate + acetaldehyde</text>
        <dbReference type="Rhea" id="RHEA:12821"/>
        <dbReference type="ChEBI" id="CHEBI:15343"/>
        <dbReference type="ChEBI" id="CHEBI:59776"/>
        <dbReference type="ChEBI" id="CHEBI:62877"/>
        <dbReference type="EC" id="4.1.2.4"/>
    </reaction>
</comment>
<dbReference type="GO" id="GO:0005737">
    <property type="term" value="C:cytoplasm"/>
    <property type="evidence" value="ECO:0007669"/>
    <property type="project" value="UniProtKB-SubCell"/>
</dbReference>